<sequence>MPRSRLTLVAVTVIATALAGLAVLTSAPTAQAAPSLPDDFIVQDIDTGLLGARGPHDLGDGFTDFAFLPDESVIAIGKFGKVMWLPAAGAQPDTPRQIAMVPTNGNGDLGLLGLAIAHDYAASRAIYTVRSVHATGPGTGVNGLFKLSRWTVTLNGAGEPTGLAGEQTLFQTSADIALHGMSTVQVADDGSLFVSLGDSARADGTDPDLAPRAGDVNVPYGKMLRLRPDGTGVPTNPYFDPAKPRAARSLVYASGFRSPFRFTLDPASRLPILGDVGYNTTEEVNFVRPGNDYGWPCWEGNATTPGYRELDVCKGRSTVAPLWSYPRTAGNAVTGGVVYTGDSYPERYRNKYFFGDYSRSRIWTMGFDSTGALITPPEQDGFGSAIGAPVKFTTMPSGGDVVYADIAAGKIRRIVYAPGNHPPKPVIKSTVDSASRTVVFDASGSSDPNGDPITYQWDFGDGTTGSGETVKHVYAAGPESYPVRLTATDTLLASGTATTTVHPSNAPPKLTVTQPDPDHLYSVGETIRAHADATDPEDGALPVTWSANLIHCRGVNDCHTHPGPQPSGPDFALVFDGHAGDTYLEVTAYATDSKGALTSKAFRVKPKQRRITVNTDTPAGFVIGDEQADSALFTVGMTLTVVAPELAQDGLATFDKWSDNAPRVRTFVVPDNDITFTVGYLTPIARRYASDAGARAAVGALTKPEQGDAAVRWQEHANGRLYWSPATGVKYVIGGINAAYVNAGAHTTYGVPETDELSTGDGRGQYNLFSDNRSIYWTWPTGAHLVQHAIKDAWNRVGGHKSILGYPTTDEMITPQNTGRYNHFEGGSVYWHLPAGAFEVHGAIRDRWAAMGWELSPLGYPTTDETAPPDGAGRYNDFQRGSVYWHPTAGAHEVMGAIHGKWSELGRSGSVLGYPTTDESGTPDRIGRFNHFQGGSVYWSPASQAHEVHGAIRDLWAHMGWETSWLGYPTGDEAGVSGGRQSNFQGGFIRYDFATGRATAYRY</sequence>
<dbReference type="SUPFAM" id="SSF49299">
    <property type="entry name" value="PKD domain"/>
    <property type="match status" value="1"/>
</dbReference>
<dbReference type="Gene3D" id="2.60.40.10">
    <property type="entry name" value="Immunoglobulins"/>
    <property type="match status" value="1"/>
</dbReference>
<feature type="signal peptide" evidence="1">
    <location>
        <begin position="1"/>
        <end position="32"/>
    </location>
</feature>
<dbReference type="RefSeq" id="WP_130343088.1">
    <property type="nucleotide sequence ID" value="NZ_SGWQ01000002.1"/>
</dbReference>
<dbReference type="InterPro" id="IPR011041">
    <property type="entry name" value="Quinoprot_gluc/sorb_DH_b-prop"/>
</dbReference>
<dbReference type="PANTHER" id="PTHR19328">
    <property type="entry name" value="HEDGEHOG-INTERACTING PROTEIN"/>
    <property type="match status" value="1"/>
</dbReference>
<evidence type="ECO:0000313" key="3">
    <source>
        <dbReference type="EMBL" id="RZS43209.1"/>
    </source>
</evidence>
<dbReference type="InterPro" id="IPR012938">
    <property type="entry name" value="Glc/Sorbosone_DH"/>
</dbReference>
<dbReference type="OrthoDB" id="159306at2"/>
<dbReference type="InterPro" id="IPR000601">
    <property type="entry name" value="PKD_dom"/>
</dbReference>
<keyword evidence="4" id="KW-1185">Reference proteome</keyword>
<dbReference type="Pfam" id="PF18911">
    <property type="entry name" value="PKD_4"/>
    <property type="match status" value="1"/>
</dbReference>
<name>A0A4Q7L149_9PSEU</name>
<dbReference type="PROSITE" id="PS51318">
    <property type="entry name" value="TAT"/>
    <property type="match status" value="1"/>
</dbReference>
<accession>A0A4Q7L149</accession>
<dbReference type="Pfam" id="PF07995">
    <property type="entry name" value="GSDH"/>
    <property type="match status" value="1"/>
</dbReference>
<dbReference type="Proteomes" id="UP000294257">
    <property type="component" value="Unassembled WGS sequence"/>
</dbReference>
<reference evidence="3 4" key="1">
    <citation type="submission" date="2019-02" db="EMBL/GenBank/DDBJ databases">
        <title>Genomic Encyclopedia of Type Strains, Phase IV (KMG-IV): sequencing the most valuable type-strain genomes for metagenomic binning, comparative biology and taxonomic classification.</title>
        <authorList>
            <person name="Goeker M."/>
        </authorList>
    </citation>
    <scope>NUCLEOTIDE SEQUENCE [LARGE SCALE GENOMIC DNA]</scope>
    <source>
        <strain evidence="3 4">DSM 101727</strain>
    </source>
</reference>
<dbReference type="PANTHER" id="PTHR19328:SF13">
    <property type="entry name" value="HIPL1 PROTEIN"/>
    <property type="match status" value="1"/>
</dbReference>
<protein>
    <submittedName>
        <fullName evidence="3">LGFP repeat-containing protein</fullName>
    </submittedName>
</protein>
<feature type="chain" id="PRO_5020849440" evidence="1">
    <location>
        <begin position="33"/>
        <end position="1003"/>
    </location>
</feature>
<dbReference type="InterPro" id="IPR013207">
    <property type="entry name" value="LGFP"/>
</dbReference>
<evidence type="ECO:0000256" key="1">
    <source>
        <dbReference type="SAM" id="SignalP"/>
    </source>
</evidence>
<dbReference type="InterPro" id="IPR006311">
    <property type="entry name" value="TAT_signal"/>
</dbReference>
<dbReference type="CDD" id="cd00146">
    <property type="entry name" value="PKD"/>
    <property type="match status" value="1"/>
</dbReference>
<dbReference type="InterPro" id="IPR011042">
    <property type="entry name" value="6-blade_b-propeller_TolB-like"/>
</dbReference>
<dbReference type="PROSITE" id="PS50093">
    <property type="entry name" value="PKD"/>
    <property type="match status" value="1"/>
</dbReference>
<keyword evidence="1" id="KW-0732">Signal</keyword>
<comment type="caution">
    <text evidence="3">The sequence shown here is derived from an EMBL/GenBank/DDBJ whole genome shotgun (WGS) entry which is preliminary data.</text>
</comment>
<dbReference type="SMART" id="SM00089">
    <property type="entry name" value="PKD"/>
    <property type="match status" value="1"/>
</dbReference>
<dbReference type="InterPro" id="IPR035986">
    <property type="entry name" value="PKD_dom_sf"/>
</dbReference>
<proteinExistence type="predicted"/>
<dbReference type="EMBL" id="SGWQ01000002">
    <property type="protein sequence ID" value="RZS43209.1"/>
    <property type="molecule type" value="Genomic_DNA"/>
</dbReference>
<dbReference type="SUPFAM" id="SSF50952">
    <property type="entry name" value="Soluble quinoprotein glucose dehydrogenase"/>
    <property type="match status" value="1"/>
</dbReference>
<dbReference type="GO" id="GO:0005975">
    <property type="term" value="P:carbohydrate metabolic process"/>
    <property type="evidence" value="ECO:0007669"/>
    <property type="project" value="UniProtKB-ARBA"/>
</dbReference>
<feature type="domain" description="PKD" evidence="2">
    <location>
        <begin position="425"/>
        <end position="501"/>
    </location>
</feature>
<dbReference type="InterPro" id="IPR022409">
    <property type="entry name" value="PKD/Chitinase_dom"/>
</dbReference>
<dbReference type="Gene3D" id="2.120.10.30">
    <property type="entry name" value="TolB, C-terminal domain"/>
    <property type="match status" value="1"/>
</dbReference>
<evidence type="ECO:0000259" key="2">
    <source>
        <dbReference type="PROSITE" id="PS50093"/>
    </source>
</evidence>
<dbReference type="InterPro" id="IPR013783">
    <property type="entry name" value="Ig-like_fold"/>
</dbReference>
<dbReference type="AlphaFoldDB" id="A0A4Q7L149"/>
<evidence type="ECO:0000313" key="4">
    <source>
        <dbReference type="Proteomes" id="UP000294257"/>
    </source>
</evidence>
<dbReference type="Pfam" id="PF08310">
    <property type="entry name" value="LGFP"/>
    <property type="match status" value="5"/>
</dbReference>
<organism evidence="3 4">
    <name type="scientific">Herbihabitans rhizosphaerae</name>
    <dbReference type="NCBI Taxonomy" id="1872711"/>
    <lineage>
        <taxon>Bacteria</taxon>
        <taxon>Bacillati</taxon>
        <taxon>Actinomycetota</taxon>
        <taxon>Actinomycetes</taxon>
        <taxon>Pseudonocardiales</taxon>
        <taxon>Pseudonocardiaceae</taxon>
        <taxon>Herbihabitans</taxon>
    </lineage>
</organism>
<gene>
    <name evidence="3" type="ORF">EV193_102188</name>
</gene>